<evidence type="ECO:0000313" key="3">
    <source>
        <dbReference type="EMBL" id="XFO73686.1"/>
    </source>
</evidence>
<dbReference type="InterPro" id="IPR033948">
    <property type="entry name" value="ETF_beta_N"/>
</dbReference>
<dbReference type="InterPro" id="IPR014730">
    <property type="entry name" value="ETF_a/b_N"/>
</dbReference>
<dbReference type="PANTHER" id="PTHR21294">
    <property type="entry name" value="ELECTRON TRANSFER FLAVOPROTEIN BETA-SUBUNIT"/>
    <property type="match status" value="1"/>
</dbReference>
<dbReference type="Proteomes" id="UP000216052">
    <property type="component" value="Chromosome"/>
</dbReference>
<accession>A0ABZ3J6E1</accession>
<proteinExistence type="predicted"/>
<evidence type="ECO:0000259" key="2">
    <source>
        <dbReference type="SMART" id="SM00893"/>
    </source>
</evidence>
<keyword evidence="4" id="KW-1185">Reference proteome</keyword>
<dbReference type="RefSeq" id="WP_093795674.1">
    <property type="nucleotide sequence ID" value="NZ_CP155571.1"/>
</dbReference>
<feature type="domain" description="Electron transfer flavoprotein alpha/beta-subunit N-terminal" evidence="2">
    <location>
        <begin position="23"/>
        <end position="213"/>
    </location>
</feature>
<dbReference type="Pfam" id="PF01012">
    <property type="entry name" value="ETF"/>
    <property type="match status" value="1"/>
</dbReference>
<evidence type="ECO:0000256" key="1">
    <source>
        <dbReference type="ARBA" id="ARBA00042002"/>
    </source>
</evidence>
<organism evidence="3 4">
    <name type="scientific">Sporomusa acidovorans (strain ATCC 49682 / DSM 3132 / Mol)</name>
    <dbReference type="NCBI Taxonomy" id="1123286"/>
    <lineage>
        <taxon>Bacteria</taxon>
        <taxon>Bacillati</taxon>
        <taxon>Bacillota</taxon>
        <taxon>Negativicutes</taxon>
        <taxon>Selenomonadales</taxon>
        <taxon>Sporomusaceae</taxon>
        <taxon>Sporomusa</taxon>
    </lineage>
</organism>
<dbReference type="PIRSF" id="PIRSF000090">
    <property type="entry name" value="Beta-ETF"/>
    <property type="match status" value="1"/>
</dbReference>
<sequence length="259" mass="27693">MPNIIACYKWVPDEQDIKLNPSTMALDFSKAKYKISEYDRNAIEEAVLLNQKNGGSVTALTFGNAGAKQSLKDALSRGPGKAIFVNDELAAKSDAYVTANVLAAAVRKAGSYDVILCGEGAGDTYAQQVGPRIAAILGIPAVTYVSEIKIEGNKVVATRKVGNCTEVATVEFPVLISVLPEINKPRIPSLKEVLGATKKPVFEYKLSELELSEDELTAKNNVKAIKGYVMSRKNVIYKAGTAAERVASLVGNLAQEGVL</sequence>
<gene>
    <name evidence="3" type="primary">fixA_2</name>
    <name evidence="3" type="ORF">SPACI_037930</name>
</gene>
<dbReference type="SUPFAM" id="SSF52402">
    <property type="entry name" value="Adenine nucleotide alpha hydrolases-like"/>
    <property type="match status" value="1"/>
</dbReference>
<name>A0ABZ3J6E1_SPOA4</name>
<dbReference type="Gene3D" id="3.40.50.620">
    <property type="entry name" value="HUPs"/>
    <property type="match status" value="1"/>
</dbReference>
<dbReference type="InterPro" id="IPR014729">
    <property type="entry name" value="Rossmann-like_a/b/a_fold"/>
</dbReference>
<dbReference type="PANTHER" id="PTHR21294:SF17">
    <property type="entry name" value="PROTEIN FIXA"/>
    <property type="match status" value="1"/>
</dbReference>
<dbReference type="EMBL" id="CP155571">
    <property type="protein sequence ID" value="XFO73686.1"/>
    <property type="molecule type" value="Genomic_DNA"/>
</dbReference>
<dbReference type="InterPro" id="IPR012255">
    <property type="entry name" value="ETF_b"/>
</dbReference>
<dbReference type="SMART" id="SM00893">
    <property type="entry name" value="ETF"/>
    <property type="match status" value="1"/>
</dbReference>
<protein>
    <recommendedName>
        <fullName evidence="1">Electron transfer flavoprotein small subunit</fullName>
    </recommendedName>
</protein>
<dbReference type="CDD" id="cd01714">
    <property type="entry name" value="ETF_beta"/>
    <property type="match status" value="1"/>
</dbReference>
<reference evidence="3" key="1">
    <citation type="submission" date="2024-05" db="EMBL/GenBank/DDBJ databases">
        <title>Isolation and characterization of Sporomusa carbonis sp. nov., a carboxydotrophic hydrogenogen in the genus of Sporomusa isolated from a charcoal burning pile.</title>
        <authorList>
            <person name="Boeer T."/>
            <person name="Rosenbaum F."/>
            <person name="Eysell L."/>
            <person name="Mueller V."/>
            <person name="Daniel R."/>
            <person name="Poehlein A."/>
        </authorList>
    </citation>
    <scope>NUCLEOTIDE SEQUENCE [LARGE SCALE GENOMIC DNA]</scope>
    <source>
        <strain evidence="3">DSM 3132</strain>
    </source>
</reference>
<evidence type="ECO:0000313" key="4">
    <source>
        <dbReference type="Proteomes" id="UP000216052"/>
    </source>
</evidence>